<evidence type="ECO:0000256" key="4">
    <source>
        <dbReference type="ARBA" id="ARBA00022670"/>
    </source>
</evidence>
<evidence type="ECO:0000256" key="10">
    <source>
        <dbReference type="ARBA" id="ARBA00023049"/>
    </source>
</evidence>
<name>A0A4Q0T6I9_9BACT</name>
<evidence type="ECO:0000256" key="9">
    <source>
        <dbReference type="ARBA" id="ARBA00022989"/>
    </source>
</evidence>
<keyword evidence="6" id="KW-0479">Metal-binding</keyword>
<dbReference type="GO" id="GO:0046872">
    <property type="term" value="F:metal ion binding"/>
    <property type="evidence" value="ECO:0007669"/>
    <property type="project" value="UniProtKB-KW"/>
</dbReference>
<feature type="domain" description="Peptidase M50" evidence="13">
    <location>
        <begin position="170"/>
        <end position="242"/>
    </location>
</feature>
<feature type="transmembrane region" description="Helical" evidence="12">
    <location>
        <begin position="285"/>
        <end position="306"/>
    </location>
</feature>
<evidence type="ECO:0000256" key="5">
    <source>
        <dbReference type="ARBA" id="ARBA00022692"/>
    </source>
</evidence>
<feature type="transmembrane region" description="Helical" evidence="12">
    <location>
        <begin position="327"/>
        <end position="345"/>
    </location>
</feature>
<keyword evidence="9 12" id="KW-1133">Transmembrane helix</keyword>
<evidence type="ECO:0000313" key="14">
    <source>
        <dbReference type="EMBL" id="RXH57718.1"/>
    </source>
</evidence>
<keyword evidence="15" id="KW-1185">Reference proteome</keyword>
<dbReference type="Pfam" id="PF02163">
    <property type="entry name" value="Peptidase_M50"/>
    <property type="match status" value="1"/>
</dbReference>
<evidence type="ECO:0000313" key="15">
    <source>
        <dbReference type="Proteomes" id="UP000289437"/>
    </source>
</evidence>
<comment type="cofactor">
    <cofactor evidence="1">
        <name>Zn(2+)</name>
        <dbReference type="ChEBI" id="CHEBI:29105"/>
    </cofactor>
</comment>
<dbReference type="InterPro" id="IPR008915">
    <property type="entry name" value="Peptidase_M50"/>
</dbReference>
<comment type="caution">
    <text evidence="14">The sequence shown here is derived from an EMBL/GenBank/DDBJ whole genome shotgun (WGS) entry which is preliminary data.</text>
</comment>
<evidence type="ECO:0000256" key="11">
    <source>
        <dbReference type="ARBA" id="ARBA00023136"/>
    </source>
</evidence>
<protein>
    <submittedName>
        <fullName evidence="14">Membrane metalloprotease</fullName>
    </submittedName>
</protein>
<proteinExistence type="inferred from homology"/>
<sequence>MTPQELQTDSPATFKASSETSILIEAAVPISNCPECSLWLPPGTLQCPECHMIIYSAHLHRIATAAAQQEAASEWGPARATWQQALAWLPPESSQAKSVCDHIAQIDARFRSEDERKARWTKRLGPLAPIAFFLLKAKTFLFAIFKLKFLFSFLAFFGVYWALFGWRFGLGFTSAILIHEIGHYIAARRYGLKVDLPLFIPGLGAYVRWYHEGVSVEILSGIALAGPLFGLFTAVGFVTLAHVYSSQLFLALAYSAAFLNLFNLVPVLGLDGAQATFALNRLQRYLLIVTSVLLYALLREWVFLAIAAGMTWRAVRGPSPEQPSSRAMIVFTLLLFALGAIMWAAPDLTRGNYGMFNS</sequence>
<comment type="subcellular location">
    <subcellularLocation>
        <location evidence="2">Membrane</location>
        <topology evidence="2">Multi-pass membrane protein</topology>
    </subcellularLocation>
</comment>
<keyword evidence="11 12" id="KW-0472">Membrane</keyword>
<dbReference type="GO" id="GO:0006508">
    <property type="term" value="P:proteolysis"/>
    <property type="evidence" value="ECO:0007669"/>
    <property type="project" value="UniProtKB-KW"/>
</dbReference>
<evidence type="ECO:0000256" key="7">
    <source>
        <dbReference type="ARBA" id="ARBA00022801"/>
    </source>
</evidence>
<keyword evidence="8" id="KW-0862">Zinc</keyword>
<dbReference type="GO" id="GO:0016020">
    <property type="term" value="C:membrane"/>
    <property type="evidence" value="ECO:0007669"/>
    <property type="project" value="UniProtKB-SubCell"/>
</dbReference>
<feature type="transmembrane region" description="Helical" evidence="12">
    <location>
        <begin position="151"/>
        <end position="178"/>
    </location>
</feature>
<reference evidence="14 15" key="1">
    <citation type="submission" date="2018-11" db="EMBL/GenBank/DDBJ databases">
        <authorList>
            <person name="Mardanov A.V."/>
            <person name="Ravin N.V."/>
            <person name="Dedysh S.N."/>
        </authorList>
    </citation>
    <scope>NUCLEOTIDE SEQUENCE [LARGE SCALE GENOMIC DNA]</scope>
    <source>
        <strain evidence="14 15">AF10</strain>
    </source>
</reference>
<dbReference type="CDD" id="cd06160">
    <property type="entry name" value="S2P-M50_like_2"/>
    <property type="match status" value="1"/>
</dbReference>
<keyword evidence="5 12" id="KW-0812">Transmembrane</keyword>
<evidence type="ECO:0000256" key="3">
    <source>
        <dbReference type="ARBA" id="ARBA00007931"/>
    </source>
</evidence>
<feature type="transmembrane region" description="Helical" evidence="12">
    <location>
        <begin position="124"/>
        <end position="145"/>
    </location>
</feature>
<dbReference type="EMBL" id="RDSM01000001">
    <property type="protein sequence ID" value="RXH57718.1"/>
    <property type="molecule type" value="Genomic_DNA"/>
</dbReference>
<dbReference type="RefSeq" id="WP_241654337.1">
    <property type="nucleotide sequence ID" value="NZ_RDSM01000001.1"/>
</dbReference>
<keyword evidence="4 14" id="KW-0645">Protease</keyword>
<dbReference type="GO" id="GO:0008237">
    <property type="term" value="F:metallopeptidase activity"/>
    <property type="evidence" value="ECO:0007669"/>
    <property type="project" value="UniProtKB-KW"/>
</dbReference>
<dbReference type="PANTHER" id="PTHR39188:SF3">
    <property type="entry name" value="STAGE IV SPORULATION PROTEIN FB"/>
    <property type="match status" value="1"/>
</dbReference>
<evidence type="ECO:0000256" key="1">
    <source>
        <dbReference type="ARBA" id="ARBA00001947"/>
    </source>
</evidence>
<feature type="transmembrane region" description="Helical" evidence="12">
    <location>
        <begin position="190"/>
        <end position="209"/>
    </location>
</feature>
<feature type="transmembrane region" description="Helical" evidence="12">
    <location>
        <begin position="221"/>
        <end position="241"/>
    </location>
</feature>
<comment type="similarity">
    <text evidence="3">Belongs to the peptidase M50B family.</text>
</comment>
<dbReference type="Proteomes" id="UP000289437">
    <property type="component" value="Unassembled WGS sequence"/>
</dbReference>
<keyword evidence="10 14" id="KW-0482">Metalloprotease</keyword>
<reference evidence="15" key="2">
    <citation type="submission" date="2019-02" db="EMBL/GenBank/DDBJ databases">
        <title>Granulicella sibirica sp. nov., a psychrotolerant acidobacterium isolated from an organic soil layer in forested tundra, West Siberia.</title>
        <authorList>
            <person name="Oshkin I.Y."/>
            <person name="Kulichevskaya I.S."/>
            <person name="Rijpstra W.I.C."/>
            <person name="Sinninghe Damste J.S."/>
            <person name="Rakitin A.L."/>
            <person name="Ravin N.V."/>
            <person name="Dedysh S.N."/>
        </authorList>
    </citation>
    <scope>NUCLEOTIDE SEQUENCE [LARGE SCALE GENOMIC DNA]</scope>
    <source>
        <strain evidence="15">AF10</strain>
    </source>
</reference>
<evidence type="ECO:0000259" key="13">
    <source>
        <dbReference type="Pfam" id="PF02163"/>
    </source>
</evidence>
<keyword evidence="7" id="KW-0378">Hydrolase</keyword>
<evidence type="ECO:0000256" key="12">
    <source>
        <dbReference type="SAM" id="Phobius"/>
    </source>
</evidence>
<gene>
    <name evidence="14" type="ORF">GRAN_1028</name>
</gene>
<organism evidence="14 15">
    <name type="scientific">Granulicella sibirica</name>
    <dbReference type="NCBI Taxonomy" id="2479048"/>
    <lineage>
        <taxon>Bacteria</taxon>
        <taxon>Pseudomonadati</taxon>
        <taxon>Acidobacteriota</taxon>
        <taxon>Terriglobia</taxon>
        <taxon>Terriglobales</taxon>
        <taxon>Acidobacteriaceae</taxon>
        <taxon>Granulicella</taxon>
    </lineage>
</organism>
<dbReference type="PANTHER" id="PTHR39188">
    <property type="entry name" value="MEMBRANE-ASSOCIATED ZINC METALLOPROTEASE M50B"/>
    <property type="match status" value="1"/>
</dbReference>
<evidence type="ECO:0000256" key="6">
    <source>
        <dbReference type="ARBA" id="ARBA00022723"/>
    </source>
</evidence>
<accession>A0A4Q0T6I9</accession>
<feature type="transmembrane region" description="Helical" evidence="12">
    <location>
        <begin position="248"/>
        <end position="265"/>
    </location>
</feature>
<evidence type="ECO:0000256" key="8">
    <source>
        <dbReference type="ARBA" id="ARBA00022833"/>
    </source>
</evidence>
<evidence type="ECO:0000256" key="2">
    <source>
        <dbReference type="ARBA" id="ARBA00004141"/>
    </source>
</evidence>
<dbReference type="AlphaFoldDB" id="A0A4Q0T6I9"/>